<sequence>MMMERSADPLLQLEIDEWILDYLIFSAIKALLEDYKGSKGGFDDAFDNQERASVCLQLVDSFFTTFCTMHPDHNGSSDLQFRLRLLKFTVMFTKRSAPAETTPPGPVLQNLQHQRRKKALSFRSTNNDSAALGLPDLTEYIAPLNIMEVKKEHVGHESNAGHITSEMHDHSRPTISLLDTIPLFMAVSAAQISTQEGTITDTWMRLAAGYMAQAVAEQYLVYGSQRQEVLQEAFSWGFDPECSAEEGTDDFQINAMFWGVDTVVDGWDKVREEHTQALIPPAGADLQEHLKTLMANNLSIAEFERRLIDFLDKMLMGQSKPLLLQMESGKVEGLPRKKVKDLSEAIGMT</sequence>
<evidence type="ECO:0000313" key="1">
    <source>
        <dbReference type="EMBL" id="CAF9918524.1"/>
    </source>
</evidence>
<dbReference type="Proteomes" id="UP000664203">
    <property type="component" value="Unassembled WGS sequence"/>
</dbReference>
<dbReference type="AlphaFoldDB" id="A0A8H3F7M6"/>
<evidence type="ECO:0000313" key="2">
    <source>
        <dbReference type="Proteomes" id="UP000664203"/>
    </source>
</evidence>
<proteinExistence type="predicted"/>
<name>A0A8H3F7M6_9LECA</name>
<gene>
    <name evidence="1" type="ORF">ALECFALPRED_000701</name>
</gene>
<keyword evidence="2" id="KW-1185">Reference proteome</keyword>
<reference evidence="1" key="1">
    <citation type="submission" date="2021-03" db="EMBL/GenBank/DDBJ databases">
        <authorList>
            <person name="Tagirdzhanova G."/>
        </authorList>
    </citation>
    <scope>NUCLEOTIDE SEQUENCE</scope>
</reference>
<comment type="caution">
    <text evidence="1">The sequence shown here is derived from an EMBL/GenBank/DDBJ whole genome shotgun (WGS) entry which is preliminary data.</text>
</comment>
<dbReference type="EMBL" id="CAJPDR010000112">
    <property type="protein sequence ID" value="CAF9918524.1"/>
    <property type="molecule type" value="Genomic_DNA"/>
</dbReference>
<organism evidence="1 2">
    <name type="scientific">Alectoria fallacina</name>
    <dbReference type="NCBI Taxonomy" id="1903189"/>
    <lineage>
        <taxon>Eukaryota</taxon>
        <taxon>Fungi</taxon>
        <taxon>Dikarya</taxon>
        <taxon>Ascomycota</taxon>
        <taxon>Pezizomycotina</taxon>
        <taxon>Lecanoromycetes</taxon>
        <taxon>OSLEUM clade</taxon>
        <taxon>Lecanoromycetidae</taxon>
        <taxon>Lecanorales</taxon>
        <taxon>Lecanorineae</taxon>
        <taxon>Parmeliaceae</taxon>
        <taxon>Alectoria</taxon>
    </lineage>
</organism>
<protein>
    <submittedName>
        <fullName evidence="1">Uncharacterized protein</fullName>
    </submittedName>
</protein>
<accession>A0A8H3F7M6</accession>
<dbReference type="OrthoDB" id="4149149at2759"/>